<evidence type="ECO:0000313" key="11">
    <source>
        <dbReference type="Proteomes" id="UP000034189"/>
    </source>
</evidence>
<feature type="domain" description="ABC transmembrane type-1" evidence="9">
    <location>
        <begin position="103"/>
        <end position="318"/>
    </location>
</feature>
<dbReference type="PROSITE" id="PS50928">
    <property type="entry name" value="ABC_TM1"/>
    <property type="match status" value="1"/>
</dbReference>
<dbReference type="PANTHER" id="PTHR43227:SF11">
    <property type="entry name" value="BLL4140 PROTEIN"/>
    <property type="match status" value="1"/>
</dbReference>
<feature type="transmembrane region" description="Helical" evidence="7">
    <location>
        <begin position="43"/>
        <end position="70"/>
    </location>
</feature>
<dbReference type="InterPro" id="IPR035906">
    <property type="entry name" value="MetI-like_sf"/>
</dbReference>
<comment type="similarity">
    <text evidence="7">Belongs to the binding-protein-dependent transport system permease family.</text>
</comment>
<dbReference type="InterPro" id="IPR050809">
    <property type="entry name" value="UgpAE/MalFG_permease"/>
</dbReference>
<feature type="compositionally biased region" description="Basic and acidic residues" evidence="8">
    <location>
        <begin position="11"/>
        <end position="22"/>
    </location>
</feature>
<evidence type="ECO:0000313" key="10">
    <source>
        <dbReference type="EMBL" id="AKG33956.1"/>
    </source>
</evidence>
<organism evidence="10 11">
    <name type="scientific">Paenibacillus durus ATCC 35681</name>
    <dbReference type="NCBI Taxonomy" id="1333534"/>
    <lineage>
        <taxon>Bacteria</taxon>
        <taxon>Bacillati</taxon>
        <taxon>Bacillota</taxon>
        <taxon>Bacilli</taxon>
        <taxon>Bacillales</taxon>
        <taxon>Paenibacillaceae</taxon>
        <taxon>Paenibacillus</taxon>
    </lineage>
</organism>
<dbReference type="OrthoDB" id="9785836at2"/>
<keyword evidence="6 7" id="KW-0472">Membrane</keyword>
<protein>
    <submittedName>
        <fullName evidence="10">Sugar ABC transporter permease</fullName>
    </submittedName>
</protein>
<proteinExistence type="inferred from homology"/>
<reference evidence="10 11" key="1">
    <citation type="submission" date="2015-03" db="EMBL/GenBank/DDBJ databases">
        <authorList>
            <person name="Abdul Halim M."/>
        </authorList>
    </citation>
    <scope>NUCLEOTIDE SEQUENCE [LARGE SCALE GENOMIC DNA]</scope>
    <source>
        <strain evidence="10 11">ATCC 35681</strain>
    </source>
</reference>
<keyword evidence="2 7" id="KW-0813">Transport</keyword>
<dbReference type="Proteomes" id="UP000034189">
    <property type="component" value="Chromosome"/>
</dbReference>
<dbReference type="SUPFAM" id="SSF161098">
    <property type="entry name" value="MetI-like"/>
    <property type="match status" value="1"/>
</dbReference>
<evidence type="ECO:0000256" key="6">
    <source>
        <dbReference type="ARBA" id="ARBA00023136"/>
    </source>
</evidence>
<feature type="transmembrane region" description="Helical" evidence="7">
    <location>
        <begin position="107"/>
        <end position="128"/>
    </location>
</feature>
<dbReference type="PATRIC" id="fig|1333534.5.peg.1020"/>
<dbReference type="CDD" id="cd06261">
    <property type="entry name" value="TM_PBP2"/>
    <property type="match status" value="1"/>
</dbReference>
<dbReference type="InterPro" id="IPR000515">
    <property type="entry name" value="MetI-like"/>
</dbReference>
<sequence>MTASSKGRVSSVERRSASDTRQKKVQGRIRWPGIASDFQRNKLLYLMALPIVGYYIVFFYWPMVGAVIAFQNFSPMKGIWGSEWVGLDHFYAFVNGHYFWRLLRNTLLLSAYSLLFEFTAPLLLALLINEVRSRLFRNVVQTVAYMPYFVSLIVVCGIVKDLTRSDGLVNLVYTFISGTDGQDMLQQPGLFRGVYVLSEIWQRAGWESIIYMAALTAIDPKQYEAARIDGASRLRQMWSITLPGLAPTIIIMLILRLGNMLEVGYEKIILLYNPVTYETADVISTFVYRKGLIDFDWSFSSAVGLFNSVINLAILLFANALSRRVSRNSLW</sequence>
<name>A0A0F7CGZ2_PAEDU</name>
<dbReference type="Gene3D" id="1.10.3720.10">
    <property type="entry name" value="MetI-like"/>
    <property type="match status" value="1"/>
</dbReference>
<accession>A0A0F7CGZ2</accession>
<feature type="region of interest" description="Disordered" evidence="8">
    <location>
        <begin position="1"/>
        <end position="24"/>
    </location>
</feature>
<keyword evidence="4 7" id="KW-0812">Transmembrane</keyword>
<evidence type="ECO:0000256" key="4">
    <source>
        <dbReference type="ARBA" id="ARBA00022692"/>
    </source>
</evidence>
<evidence type="ECO:0000256" key="7">
    <source>
        <dbReference type="RuleBase" id="RU363032"/>
    </source>
</evidence>
<evidence type="ECO:0000259" key="9">
    <source>
        <dbReference type="PROSITE" id="PS50928"/>
    </source>
</evidence>
<comment type="subcellular location">
    <subcellularLocation>
        <location evidence="1 7">Cell membrane</location>
        <topology evidence="1 7">Multi-pass membrane protein</topology>
    </subcellularLocation>
</comment>
<evidence type="ECO:0000256" key="8">
    <source>
        <dbReference type="SAM" id="MobiDB-lite"/>
    </source>
</evidence>
<keyword evidence="5 7" id="KW-1133">Transmembrane helix</keyword>
<evidence type="ECO:0000256" key="3">
    <source>
        <dbReference type="ARBA" id="ARBA00022475"/>
    </source>
</evidence>
<dbReference type="HOGENOM" id="CLU_016047_0_1_9"/>
<dbReference type="GO" id="GO:0005886">
    <property type="term" value="C:plasma membrane"/>
    <property type="evidence" value="ECO:0007669"/>
    <property type="project" value="UniProtKB-SubCell"/>
</dbReference>
<dbReference type="GO" id="GO:0055085">
    <property type="term" value="P:transmembrane transport"/>
    <property type="evidence" value="ECO:0007669"/>
    <property type="project" value="InterPro"/>
</dbReference>
<reference evidence="10 11" key="2">
    <citation type="journal article" date="2016" name="Genome Announc.">
        <title>Genome Sequence of a Gram-Positive Diazotroph, Paenibacillus durus Type Strain ATCC 35681.</title>
        <authorList>
            <person name="Halim M.A."/>
            <person name="Rahman A.Y."/>
            <person name="Sim K.S."/>
            <person name="Yam H.C."/>
            <person name="Rahim A.A."/>
            <person name="Ghazali A.H."/>
            <person name="Najimudin N."/>
        </authorList>
    </citation>
    <scope>NUCLEOTIDE SEQUENCE [LARGE SCALE GENOMIC DNA]</scope>
    <source>
        <strain evidence="10 11">ATCC 35681</strain>
    </source>
</reference>
<evidence type="ECO:0000256" key="1">
    <source>
        <dbReference type="ARBA" id="ARBA00004651"/>
    </source>
</evidence>
<dbReference type="PANTHER" id="PTHR43227">
    <property type="entry name" value="BLL4140 PROTEIN"/>
    <property type="match status" value="1"/>
</dbReference>
<dbReference type="Pfam" id="PF00528">
    <property type="entry name" value="BPD_transp_1"/>
    <property type="match status" value="1"/>
</dbReference>
<evidence type="ECO:0000256" key="5">
    <source>
        <dbReference type="ARBA" id="ARBA00022989"/>
    </source>
</evidence>
<feature type="transmembrane region" description="Helical" evidence="7">
    <location>
        <begin position="237"/>
        <end position="257"/>
    </location>
</feature>
<keyword evidence="3" id="KW-1003">Cell membrane</keyword>
<dbReference type="EMBL" id="CP011114">
    <property type="protein sequence ID" value="AKG33956.1"/>
    <property type="molecule type" value="Genomic_DNA"/>
</dbReference>
<evidence type="ECO:0000256" key="2">
    <source>
        <dbReference type="ARBA" id="ARBA00022448"/>
    </source>
</evidence>
<feature type="transmembrane region" description="Helical" evidence="7">
    <location>
        <begin position="297"/>
        <end position="321"/>
    </location>
</feature>
<dbReference type="AlphaFoldDB" id="A0A0F7CGZ2"/>
<gene>
    <name evidence="10" type="ORF">VK70_04660</name>
</gene>